<dbReference type="Pfam" id="PF00142">
    <property type="entry name" value="Fer4_NifH"/>
    <property type="match status" value="1"/>
</dbReference>
<dbReference type="GO" id="GO:0046872">
    <property type="term" value="F:metal ion binding"/>
    <property type="evidence" value="ECO:0007669"/>
    <property type="project" value="UniProtKB-KW"/>
</dbReference>
<name>A0A7C3ILB9_9CREN</name>
<evidence type="ECO:0000256" key="1">
    <source>
        <dbReference type="ARBA" id="ARBA00001966"/>
    </source>
</evidence>
<accession>A0A7C3ILB9</accession>
<comment type="similarity">
    <text evidence="2">Belongs to the NifH/BchL/ChlL family.</text>
</comment>
<dbReference type="GO" id="GO:0051536">
    <property type="term" value="F:iron-sulfur cluster binding"/>
    <property type="evidence" value="ECO:0007669"/>
    <property type="project" value="UniProtKB-KW"/>
</dbReference>
<dbReference type="PRINTS" id="PR00091">
    <property type="entry name" value="NITROGNASEII"/>
</dbReference>
<dbReference type="AlphaFoldDB" id="A0A7C3ILB9"/>
<dbReference type="GO" id="GO:0005524">
    <property type="term" value="F:ATP binding"/>
    <property type="evidence" value="ECO:0007669"/>
    <property type="project" value="UniProtKB-KW"/>
</dbReference>
<evidence type="ECO:0000256" key="7">
    <source>
        <dbReference type="ARBA" id="ARBA00023014"/>
    </source>
</evidence>
<dbReference type="PIRSF" id="PIRSF000363">
    <property type="entry name" value="Nitrogenase_iron"/>
    <property type="match status" value="1"/>
</dbReference>
<protein>
    <submittedName>
        <fullName evidence="8">Nitrogenase iron protein</fullName>
    </submittedName>
</protein>
<evidence type="ECO:0000256" key="6">
    <source>
        <dbReference type="ARBA" id="ARBA00023004"/>
    </source>
</evidence>
<sequence>MKSIAIYGKGGIGKSTLASNIAAALGGRGIKTLLVGCDPKADSTMNLLGKRIRPLLEIMREEKRPPPGGFTMVGFNGVVCVEIGGPEPGVGCAGRGLIIGIRYLTEVLDLKQFDLVVFDVPADIVCGGLAVVVKEGYAESALVVTSDEFMSLYAANNLCRGFMSISAKVGGVLYNRASERGKVYVESFSNKVGLPILGSVPASDEIKKADRVRKTLIETNPSSVASAALTSLADSVYKNCFCTIPKWIPIDDLEGIFHGDA</sequence>
<dbReference type="Gene3D" id="3.40.50.300">
    <property type="entry name" value="P-loop containing nucleotide triphosphate hydrolases"/>
    <property type="match status" value="1"/>
</dbReference>
<dbReference type="InterPro" id="IPR027417">
    <property type="entry name" value="P-loop_NTPase"/>
</dbReference>
<reference evidence="8" key="1">
    <citation type="journal article" date="2020" name="mSystems">
        <title>Genome- and Community-Level Interaction Insights into Carbon Utilization and Element Cycling Functions of Hydrothermarchaeota in Hydrothermal Sediment.</title>
        <authorList>
            <person name="Zhou Z."/>
            <person name="Liu Y."/>
            <person name="Xu W."/>
            <person name="Pan J."/>
            <person name="Luo Z.H."/>
            <person name="Li M."/>
        </authorList>
    </citation>
    <scope>NUCLEOTIDE SEQUENCE [LARGE SCALE GENOMIC DNA]</scope>
    <source>
        <strain evidence="8">SpSt-468</strain>
    </source>
</reference>
<evidence type="ECO:0000256" key="5">
    <source>
        <dbReference type="ARBA" id="ARBA00022840"/>
    </source>
</evidence>
<dbReference type="PANTHER" id="PTHR42864:SF2">
    <property type="entry name" value="LIGHT-INDEPENDENT PROTOCHLOROPHYLLIDE REDUCTASE IRON-SULFUR ATP-BINDING PROTEIN"/>
    <property type="match status" value="1"/>
</dbReference>
<keyword evidence="5" id="KW-0067">ATP-binding</keyword>
<keyword evidence="4" id="KW-0547">Nucleotide-binding</keyword>
<evidence type="ECO:0000256" key="2">
    <source>
        <dbReference type="ARBA" id="ARBA00005504"/>
    </source>
</evidence>
<keyword evidence="6" id="KW-0408">Iron</keyword>
<dbReference type="SUPFAM" id="SSF52540">
    <property type="entry name" value="P-loop containing nucleoside triphosphate hydrolases"/>
    <property type="match status" value="1"/>
</dbReference>
<keyword evidence="7" id="KW-0411">Iron-sulfur</keyword>
<gene>
    <name evidence="8" type="ORF">ENS19_03730</name>
</gene>
<dbReference type="InterPro" id="IPR030655">
    <property type="entry name" value="NifH/chlL_CS"/>
</dbReference>
<organism evidence="8">
    <name type="scientific">Candidatus Methanomethylicus mesodigestus</name>
    <dbReference type="NCBI Taxonomy" id="1867258"/>
    <lineage>
        <taxon>Archaea</taxon>
        <taxon>Thermoproteota</taxon>
        <taxon>Methanosuratincolia</taxon>
        <taxon>Candidatus Methanomethylicales</taxon>
        <taxon>Candidatus Methanomethylicaceae</taxon>
        <taxon>Candidatus Methanomethylicus</taxon>
    </lineage>
</organism>
<comment type="caution">
    <text evidence="8">The sequence shown here is derived from an EMBL/GenBank/DDBJ whole genome shotgun (WGS) entry which is preliminary data.</text>
</comment>
<comment type="cofactor">
    <cofactor evidence="1">
        <name>[4Fe-4S] cluster</name>
        <dbReference type="ChEBI" id="CHEBI:49883"/>
    </cofactor>
</comment>
<dbReference type="PROSITE" id="PS51026">
    <property type="entry name" value="NIFH_FRXC_3"/>
    <property type="match status" value="1"/>
</dbReference>
<dbReference type="InterPro" id="IPR000392">
    <property type="entry name" value="NifH/frxC"/>
</dbReference>
<dbReference type="EMBL" id="DSTX01000005">
    <property type="protein sequence ID" value="HFK20371.1"/>
    <property type="molecule type" value="Genomic_DNA"/>
</dbReference>
<dbReference type="GO" id="GO:0016491">
    <property type="term" value="F:oxidoreductase activity"/>
    <property type="evidence" value="ECO:0007669"/>
    <property type="project" value="InterPro"/>
</dbReference>
<proteinExistence type="inferred from homology"/>
<evidence type="ECO:0000313" key="8">
    <source>
        <dbReference type="EMBL" id="HFK20371.1"/>
    </source>
</evidence>
<dbReference type="PANTHER" id="PTHR42864">
    <property type="entry name" value="LIGHT-INDEPENDENT PROTOCHLOROPHYLLIDE REDUCTASE IRON-SULFUR ATP-BINDING PROTEIN"/>
    <property type="match status" value="1"/>
</dbReference>
<evidence type="ECO:0000256" key="3">
    <source>
        <dbReference type="ARBA" id="ARBA00022723"/>
    </source>
</evidence>
<dbReference type="PROSITE" id="PS00746">
    <property type="entry name" value="NIFH_FRXC_1"/>
    <property type="match status" value="1"/>
</dbReference>
<keyword evidence="3" id="KW-0479">Metal-binding</keyword>
<evidence type="ECO:0000256" key="4">
    <source>
        <dbReference type="ARBA" id="ARBA00022741"/>
    </source>
</evidence>